<dbReference type="AlphaFoldDB" id="A0A565BR35"/>
<proteinExistence type="predicted"/>
<sequence>MEIAPAATSAIPAVSTIEEEAFAPESPAASAKGTVKPSETPMMMSRTTSPAVKCFSV</sequence>
<comment type="caution">
    <text evidence="2">The sequence shown here is derived from an EMBL/GenBank/DDBJ whole genome shotgun (WGS) entry which is preliminary data.</text>
</comment>
<protein>
    <submittedName>
        <fullName evidence="2">Uncharacterized protein</fullName>
    </submittedName>
</protein>
<evidence type="ECO:0000313" key="2">
    <source>
        <dbReference type="EMBL" id="VVB03826.1"/>
    </source>
</evidence>
<organism evidence="2 3">
    <name type="scientific">Arabis nemorensis</name>
    <dbReference type="NCBI Taxonomy" id="586526"/>
    <lineage>
        <taxon>Eukaryota</taxon>
        <taxon>Viridiplantae</taxon>
        <taxon>Streptophyta</taxon>
        <taxon>Embryophyta</taxon>
        <taxon>Tracheophyta</taxon>
        <taxon>Spermatophyta</taxon>
        <taxon>Magnoliopsida</taxon>
        <taxon>eudicotyledons</taxon>
        <taxon>Gunneridae</taxon>
        <taxon>Pentapetalae</taxon>
        <taxon>rosids</taxon>
        <taxon>malvids</taxon>
        <taxon>Brassicales</taxon>
        <taxon>Brassicaceae</taxon>
        <taxon>Arabideae</taxon>
        <taxon>Arabis</taxon>
    </lineage>
</organism>
<name>A0A565BR35_9BRAS</name>
<feature type="region of interest" description="Disordered" evidence="1">
    <location>
        <begin position="22"/>
        <end position="49"/>
    </location>
</feature>
<dbReference type="EMBL" id="CABITT030000005">
    <property type="protein sequence ID" value="VVB03826.1"/>
    <property type="molecule type" value="Genomic_DNA"/>
</dbReference>
<dbReference type="Proteomes" id="UP000489600">
    <property type="component" value="Unassembled WGS sequence"/>
</dbReference>
<accession>A0A565BR35</accession>
<evidence type="ECO:0000313" key="3">
    <source>
        <dbReference type="Proteomes" id="UP000489600"/>
    </source>
</evidence>
<keyword evidence="3" id="KW-1185">Reference proteome</keyword>
<gene>
    <name evidence="2" type="ORF">ANE_LOCUS14270</name>
</gene>
<evidence type="ECO:0000256" key="1">
    <source>
        <dbReference type="SAM" id="MobiDB-lite"/>
    </source>
</evidence>
<reference evidence="2" key="1">
    <citation type="submission" date="2019-07" db="EMBL/GenBank/DDBJ databases">
        <authorList>
            <person name="Dittberner H."/>
        </authorList>
    </citation>
    <scope>NUCLEOTIDE SEQUENCE [LARGE SCALE GENOMIC DNA]</scope>
</reference>